<dbReference type="AlphaFoldDB" id="A0A381W9N2"/>
<proteinExistence type="predicted"/>
<accession>A0A381W9N2</accession>
<dbReference type="EMBL" id="UINC01011114">
    <property type="protein sequence ID" value="SVA49184.1"/>
    <property type="molecule type" value="Genomic_DNA"/>
</dbReference>
<gene>
    <name evidence="1" type="ORF">METZ01_LOCUS102038</name>
</gene>
<sequence length="42" mass="4828">MGSNPWPPNGWHFNIRLIAKNDPRNNPCNFNDSIAYSEQVGR</sequence>
<organism evidence="1">
    <name type="scientific">marine metagenome</name>
    <dbReference type="NCBI Taxonomy" id="408172"/>
    <lineage>
        <taxon>unclassified sequences</taxon>
        <taxon>metagenomes</taxon>
        <taxon>ecological metagenomes</taxon>
    </lineage>
</organism>
<evidence type="ECO:0000313" key="1">
    <source>
        <dbReference type="EMBL" id="SVA49184.1"/>
    </source>
</evidence>
<protein>
    <submittedName>
        <fullName evidence="1">Uncharacterized protein</fullName>
    </submittedName>
</protein>
<reference evidence="1" key="1">
    <citation type="submission" date="2018-05" db="EMBL/GenBank/DDBJ databases">
        <authorList>
            <person name="Lanie J.A."/>
            <person name="Ng W.-L."/>
            <person name="Kazmierczak K.M."/>
            <person name="Andrzejewski T.M."/>
            <person name="Davidsen T.M."/>
            <person name="Wayne K.J."/>
            <person name="Tettelin H."/>
            <person name="Glass J.I."/>
            <person name="Rusch D."/>
            <person name="Podicherti R."/>
            <person name="Tsui H.-C.T."/>
            <person name="Winkler M.E."/>
        </authorList>
    </citation>
    <scope>NUCLEOTIDE SEQUENCE</scope>
</reference>
<name>A0A381W9N2_9ZZZZ</name>